<comment type="caution">
    <text evidence="2">The sequence shown here is derived from an EMBL/GenBank/DDBJ whole genome shotgun (WGS) entry which is preliminary data.</text>
</comment>
<keyword evidence="1" id="KW-0812">Transmembrane</keyword>
<keyword evidence="1" id="KW-0472">Membrane</keyword>
<keyword evidence="3" id="KW-1185">Reference proteome</keyword>
<evidence type="ECO:0000313" key="2">
    <source>
        <dbReference type="EMBL" id="GMA37709.1"/>
    </source>
</evidence>
<organism evidence="2 3">
    <name type="scientific">Demequina litorisediminis</name>
    <dbReference type="NCBI Taxonomy" id="1849022"/>
    <lineage>
        <taxon>Bacteria</taxon>
        <taxon>Bacillati</taxon>
        <taxon>Actinomycetota</taxon>
        <taxon>Actinomycetes</taxon>
        <taxon>Micrococcales</taxon>
        <taxon>Demequinaceae</taxon>
        <taxon>Demequina</taxon>
    </lineage>
</organism>
<dbReference type="Proteomes" id="UP001157125">
    <property type="component" value="Unassembled WGS sequence"/>
</dbReference>
<dbReference type="EMBL" id="BSUN01000001">
    <property type="protein sequence ID" value="GMA37709.1"/>
    <property type="molecule type" value="Genomic_DNA"/>
</dbReference>
<keyword evidence="1" id="KW-1133">Transmembrane helix</keyword>
<name>A0ABQ6IM00_9MICO</name>
<protein>
    <recommendedName>
        <fullName evidence="4">Type 4 fimbrial biogenesis protein PilX N-terminal domain-containing protein</fullName>
    </recommendedName>
</protein>
<evidence type="ECO:0000256" key="1">
    <source>
        <dbReference type="SAM" id="Phobius"/>
    </source>
</evidence>
<accession>A0ABQ6IM00</accession>
<feature type="transmembrane region" description="Helical" evidence="1">
    <location>
        <begin position="21"/>
        <end position="48"/>
    </location>
</feature>
<proteinExistence type="predicted"/>
<reference evidence="3" key="1">
    <citation type="journal article" date="2019" name="Int. J. Syst. Evol. Microbiol.">
        <title>The Global Catalogue of Microorganisms (GCM) 10K type strain sequencing project: providing services to taxonomists for standard genome sequencing and annotation.</title>
        <authorList>
            <consortium name="The Broad Institute Genomics Platform"/>
            <consortium name="The Broad Institute Genome Sequencing Center for Infectious Disease"/>
            <person name="Wu L."/>
            <person name="Ma J."/>
        </authorList>
    </citation>
    <scope>NUCLEOTIDE SEQUENCE [LARGE SCALE GENOMIC DNA]</scope>
    <source>
        <strain evidence="3">NBRC 112299</strain>
    </source>
</reference>
<evidence type="ECO:0000313" key="3">
    <source>
        <dbReference type="Proteomes" id="UP001157125"/>
    </source>
</evidence>
<evidence type="ECO:0008006" key="4">
    <source>
        <dbReference type="Google" id="ProtNLM"/>
    </source>
</evidence>
<sequence>MLVVRILRNRIEGRSEEGQALVLVLGMVIVMAGVLMVVASTTVFGSYFTTQSRASVESQSAADAGVDVAYATMDSDPAACVALDGHFQSSAVPAYDAQVFYDQDGTGSWTEGCPDLEDKDNWPDFVKVVSTGTAQSNGVGGYEAGDQAEVTALWTKPEDPPTFNHAVRADTFVGTNAIQSIASEEDDATIFTKGNLACDAGTKVPGSIYVKGDVHFKNSNCGTDGDMYVGGNLYFPAATSGTTVGGNLTVAGNIASGNYPRALSNFTTAKWYTAVYPKVGGTTRARGYLDGYCAYPAKVFLPSSVFAPYAEKDECMTSSNYSTPQRTFMLDMSVPKPDEYDVFEEDFEVFRPDDPIFDNYTKKAWNDPSYPTNLIAGTECRTSHITGTMEITENTLIDTTAACSTGIHMGYGGNLTIKALRGPRHLRLVHQEGPGAQHYLR</sequence>
<gene>
    <name evidence="2" type="ORF">GCM10025876_39130</name>
</gene>